<organism evidence="1 2">
    <name type="scientific">Aneurinibacillus soli</name>
    <dbReference type="NCBI Taxonomy" id="1500254"/>
    <lineage>
        <taxon>Bacteria</taxon>
        <taxon>Bacillati</taxon>
        <taxon>Bacillota</taxon>
        <taxon>Bacilli</taxon>
        <taxon>Bacillales</taxon>
        <taxon>Paenibacillaceae</taxon>
        <taxon>Aneurinibacillus group</taxon>
        <taxon>Aneurinibacillus</taxon>
    </lineage>
</organism>
<gene>
    <name evidence="1" type="ORF">CB4_01786</name>
</gene>
<dbReference type="KEGG" id="asoc:CB4_01786"/>
<name>A0A0U5B9L3_9BACL</name>
<protein>
    <submittedName>
        <fullName evidence="1">Uncharacterized protein</fullName>
    </submittedName>
</protein>
<evidence type="ECO:0000313" key="1">
    <source>
        <dbReference type="EMBL" id="BAU27612.1"/>
    </source>
</evidence>
<sequence>MGEISDMILKGILCEVCGSYMEDWEEPGYPRKCEDCLQG</sequence>
<proteinExistence type="predicted"/>
<keyword evidence="2" id="KW-1185">Reference proteome</keyword>
<evidence type="ECO:0000313" key="2">
    <source>
        <dbReference type="Proteomes" id="UP000217696"/>
    </source>
</evidence>
<dbReference type="AlphaFoldDB" id="A0A0U5B9L3"/>
<accession>A0A0U5B9L3</accession>
<dbReference type="EMBL" id="AP017312">
    <property type="protein sequence ID" value="BAU27612.1"/>
    <property type="molecule type" value="Genomic_DNA"/>
</dbReference>
<dbReference type="Proteomes" id="UP000217696">
    <property type="component" value="Chromosome"/>
</dbReference>
<reference evidence="1 2" key="1">
    <citation type="submission" date="2015-12" db="EMBL/GenBank/DDBJ databases">
        <title>Genome sequence of Aneurinibacillus soli.</title>
        <authorList>
            <person name="Lee J.S."/>
            <person name="Lee K.C."/>
            <person name="Kim K.K."/>
            <person name="Lee B.W."/>
        </authorList>
    </citation>
    <scope>NUCLEOTIDE SEQUENCE [LARGE SCALE GENOMIC DNA]</scope>
    <source>
        <strain evidence="1 2">CB4</strain>
    </source>
</reference>